<keyword evidence="5" id="KW-0732">Signal</keyword>
<evidence type="ECO:0000256" key="2">
    <source>
        <dbReference type="ARBA" id="ARBA00010790"/>
    </source>
</evidence>
<comment type="cofactor">
    <cofactor evidence="1">
        <name>FAD</name>
        <dbReference type="ChEBI" id="CHEBI:57692"/>
    </cofactor>
</comment>
<keyword evidence="8" id="KW-0325">Glycoprotein</keyword>
<sequence length="96" mass="10103">LGPDPDVLAAEEFEAKIRALSSFYSHVVGTASFAKDGGAVDSQLRVRSARGLRVVDASVIPYVPTAHTQAAVYVIAERASALVKDAWGLGSTQSCR</sequence>
<dbReference type="GO" id="GO:0050660">
    <property type="term" value="F:flavin adenine dinucleotide binding"/>
    <property type="evidence" value="ECO:0007669"/>
    <property type="project" value="InterPro"/>
</dbReference>
<dbReference type="OrthoDB" id="269227at2759"/>
<dbReference type="GO" id="GO:0016614">
    <property type="term" value="F:oxidoreductase activity, acting on CH-OH group of donors"/>
    <property type="evidence" value="ECO:0007669"/>
    <property type="project" value="InterPro"/>
</dbReference>
<evidence type="ECO:0000313" key="10">
    <source>
        <dbReference type="EMBL" id="KAF6746925.1"/>
    </source>
</evidence>
<keyword evidence="7" id="KW-0560">Oxidoreductase</keyword>
<keyword evidence="6" id="KW-0274">FAD</keyword>
<proteinExistence type="inferred from homology"/>
<evidence type="ECO:0000256" key="8">
    <source>
        <dbReference type="ARBA" id="ARBA00023180"/>
    </source>
</evidence>
<accession>A0A8H6HH35</accession>
<evidence type="ECO:0000259" key="9">
    <source>
        <dbReference type="Pfam" id="PF05199"/>
    </source>
</evidence>
<reference evidence="10 11" key="1">
    <citation type="submission" date="2020-07" db="EMBL/GenBank/DDBJ databases">
        <title>Comparative genomics of pyrophilous fungi reveals a link between fire events and developmental genes.</title>
        <authorList>
            <consortium name="DOE Joint Genome Institute"/>
            <person name="Steindorff A.S."/>
            <person name="Carver A."/>
            <person name="Calhoun S."/>
            <person name="Stillman K."/>
            <person name="Liu H."/>
            <person name="Lipzen A."/>
            <person name="Pangilinan J."/>
            <person name="Labutti K."/>
            <person name="Bruns T.D."/>
            <person name="Grigoriev I.V."/>
        </authorList>
    </citation>
    <scope>NUCLEOTIDE SEQUENCE [LARGE SCALE GENOMIC DNA]</scope>
    <source>
        <strain evidence="10 11">CBS 144469</strain>
    </source>
</reference>
<evidence type="ECO:0000256" key="6">
    <source>
        <dbReference type="ARBA" id="ARBA00022827"/>
    </source>
</evidence>
<protein>
    <submittedName>
        <fullName evidence="10">GMC oxidoreductase-domain-containing protein</fullName>
    </submittedName>
</protein>
<dbReference type="Gene3D" id="3.50.50.60">
    <property type="entry name" value="FAD/NAD(P)-binding domain"/>
    <property type="match status" value="1"/>
</dbReference>
<dbReference type="SUPFAM" id="SSF51905">
    <property type="entry name" value="FAD/NAD(P)-binding domain"/>
    <property type="match status" value="1"/>
</dbReference>
<evidence type="ECO:0000256" key="1">
    <source>
        <dbReference type="ARBA" id="ARBA00001974"/>
    </source>
</evidence>
<dbReference type="PANTHER" id="PTHR11552:SF201">
    <property type="entry name" value="GLUCOSE-METHANOL-CHOLINE OXIDOREDUCTASE N-TERMINAL DOMAIN-CONTAINING PROTEIN"/>
    <property type="match status" value="1"/>
</dbReference>
<evidence type="ECO:0000313" key="11">
    <source>
        <dbReference type="Proteomes" id="UP000521943"/>
    </source>
</evidence>
<comment type="subunit">
    <text evidence="3">Monomer.</text>
</comment>
<comment type="caution">
    <text evidence="10">The sequence shown here is derived from an EMBL/GenBank/DDBJ whole genome shotgun (WGS) entry which is preliminary data.</text>
</comment>
<gene>
    <name evidence="10" type="ORF">DFP72DRAFT_1016802</name>
</gene>
<dbReference type="AlphaFoldDB" id="A0A8H6HH35"/>
<dbReference type="InterPro" id="IPR007867">
    <property type="entry name" value="GMC_OxRtase_C"/>
</dbReference>
<dbReference type="InterPro" id="IPR012132">
    <property type="entry name" value="GMC_OxRdtase"/>
</dbReference>
<evidence type="ECO:0000256" key="7">
    <source>
        <dbReference type="ARBA" id="ARBA00023002"/>
    </source>
</evidence>
<dbReference type="Pfam" id="PF05199">
    <property type="entry name" value="GMC_oxred_C"/>
    <property type="match status" value="1"/>
</dbReference>
<evidence type="ECO:0000256" key="4">
    <source>
        <dbReference type="ARBA" id="ARBA00022630"/>
    </source>
</evidence>
<dbReference type="EMBL" id="JACGCI010000087">
    <property type="protein sequence ID" value="KAF6746925.1"/>
    <property type="molecule type" value="Genomic_DNA"/>
</dbReference>
<evidence type="ECO:0000256" key="5">
    <source>
        <dbReference type="ARBA" id="ARBA00022729"/>
    </source>
</evidence>
<evidence type="ECO:0000256" key="3">
    <source>
        <dbReference type="ARBA" id="ARBA00011245"/>
    </source>
</evidence>
<dbReference type="Proteomes" id="UP000521943">
    <property type="component" value="Unassembled WGS sequence"/>
</dbReference>
<feature type="domain" description="Glucose-methanol-choline oxidoreductase C-terminal" evidence="9">
    <location>
        <begin position="5"/>
        <end position="76"/>
    </location>
</feature>
<dbReference type="Gene3D" id="3.30.560.10">
    <property type="entry name" value="Glucose Oxidase, domain 3"/>
    <property type="match status" value="1"/>
</dbReference>
<dbReference type="PANTHER" id="PTHR11552">
    <property type="entry name" value="GLUCOSE-METHANOL-CHOLINE GMC OXIDOREDUCTASE"/>
    <property type="match status" value="1"/>
</dbReference>
<keyword evidence="4" id="KW-0285">Flavoprotein</keyword>
<keyword evidence="11" id="KW-1185">Reference proteome</keyword>
<name>A0A8H6HH35_9AGAR</name>
<organism evidence="10 11">
    <name type="scientific">Ephemerocybe angulata</name>
    <dbReference type="NCBI Taxonomy" id="980116"/>
    <lineage>
        <taxon>Eukaryota</taxon>
        <taxon>Fungi</taxon>
        <taxon>Dikarya</taxon>
        <taxon>Basidiomycota</taxon>
        <taxon>Agaricomycotina</taxon>
        <taxon>Agaricomycetes</taxon>
        <taxon>Agaricomycetidae</taxon>
        <taxon>Agaricales</taxon>
        <taxon>Agaricineae</taxon>
        <taxon>Psathyrellaceae</taxon>
        <taxon>Ephemerocybe</taxon>
    </lineage>
</organism>
<feature type="non-terminal residue" evidence="10">
    <location>
        <position position="96"/>
    </location>
</feature>
<comment type="similarity">
    <text evidence="2">Belongs to the GMC oxidoreductase family.</text>
</comment>
<dbReference type="InterPro" id="IPR036188">
    <property type="entry name" value="FAD/NAD-bd_sf"/>
</dbReference>